<evidence type="ECO:0000256" key="5">
    <source>
        <dbReference type="ARBA" id="ARBA00022984"/>
    </source>
</evidence>
<feature type="transmembrane region" description="Helical" evidence="10">
    <location>
        <begin position="462"/>
        <end position="480"/>
    </location>
</feature>
<keyword evidence="10 11" id="KW-0813">Transport</keyword>
<evidence type="ECO:0000256" key="10">
    <source>
        <dbReference type="HAMAP-Rule" id="MF_02078"/>
    </source>
</evidence>
<feature type="transmembrane region" description="Helical" evidence="10">
    <location>
        <begin position="165"/>
        <end position="182"/>
    </location>
</feature>
<feature type="transmembrane region" description="Helical" evidence="10">
    <location>
        <begin position="138"/>
        <end position="158"/>
    </location>
</feature>
<feature type="transmembrane region" description="Helical" evidence="10">
    <location>
        <begin position="397"/>
        <end position="416"/>
    </location>
</feature>
<evidence type="ECO:0000256" key="4">
    <source>
        <dbReference type="ARBA" id="ARBA00022960"/>
    </source>
</evidence>
<dbReference type="GO" id="GO:0015648">
    <property type="term" value="F:lipid-linked peptidoglycan transporter activity"/>
    <property type="evidence" value="ECO:0007669"/>
    <property type="project" value="UniProtKB-UniRule"/>
</dbReference>
<dbReference type="GO" id="GO:0071555">
    <property type="term" value="P:cell wall organization"/>
    <property type="evidence" value="ECO:0007669"/>
    <property type="project" value="UniProtKB-UniRule"/>
</dbReference>
<feature type="transmembrane region" description="Helical" evidence="10">
    <location>
        <begin position="233"/>
        <end position="258"/>
    </location>
</feature>
<accession>A0A5A7N2J4</accession>
<dbReference type="PRINTS" id="PR01806">
    <property type="entry name" value="VIRFACTRMVIN"/>
</dbReference>
<keyword evidence="10" id="KW-0997">Cell inner membrane</keyword>
<evidence type="ECO:0000313" key="13">
    <source>
        <dbReference type="Proteomes" id="UP000324996"/>
    </source>
</evidence>
<sequence length="529" mass="56773">MSMMRGFTTVGAFTLISRILGFVRDILMAQFLGAGLAADCFFVAFKLPNFFRRLFAEGAFSSAFVPLFAKLLGRHPHPRSIDAARAFAQDALAILLPVLLLLMALMQLFMPFVMLALAPGFVDQPDKFALAIDLTRLTFPYLVLISLVSLFSGVLNGLGRFAEAAAAPVLLNIILIAALLLFHDNEMITAKALAVAVSLAGMAQLLMLVLAARRAGWSLSLPRPRLTPSVKHLLTVMIPVALGAGMTQVNLVIDIILASLLPEGALSYLFYADRLNQFPLGVIGIAVGTVLLPHLSRTLADSAQGGAHGGDGVSDAANAQHNRAVEFALILTLPAAFALITIAGPLITTLFEHGAFSADDSGKTARALMAFAFGLPAFVLIKVLVPGFYAREDMKTPVKIAMLALFVNLGLNLLLMGPLGHVGLALSTSLAAWLNAGLLYVFLRKRRHLLLDQRFKTRLWRALFSCLAMVVVLLAIRFGLVLPADAHLWPRIGLLAALVFSGMAAYGLSAVLTGAVVPREIRRLRRPDA</sequence>
<evidence type="ECO:0000256" key="2">
    <source>
        <dbReference type="ARBA" id="ARBA00022475"/>
    </source>
</evidence>
<evidence type="ECO:0000256" key="3">
    <source>
        <dbReference type="ARBA" id="ARBA00022692"/>
    </source>
</evidence>
<gene>
    <name evidence="10" type="primary">murJ</name>
    <name evidence="12" type="ORF">JCM17846_01930</name>
</gene>
<dbReference type="GO" id="GO:0005886">
    <property type="term" value="C:plasma membrane"/>
    <property type="evidence" value="ECO:0007669"/>
    <property type="project" value="UniProtKB-SubCell"/>
</dbReference>
<keyword evidence="5 10" id="KW-0573">Peptidoglycan synthesis</keyword>
<keyword evidence="6 10" id="KW-1133">Transmembrane helix</keyword>
<comment type="caution">
    <text evidence="12">The sequence shown here is derived from an EMBL/GenBank/DDBJ whole genome shotgun (WGS) entry which is preliminary data.</text>
</comment>
<dbReference type="GO" id="GO:0009252">
    <property type="term" value="P:peptidoglycan biosynthetic process"/>
    <property type="evidence" value="ECO:0007669"/>
    <property type="project" value="UniProtKB-UniRule"/>
</dbReference>
<evidence type="ECO:0000256" key="1">
    <source>
        <dbReference type="ARBA" id="ARBA00004651"/>
    </source>
</evidence>
<dbReference type="PANTHER" id="PTHR47019">
    <property type="entry name" value="LIPID II FLIPPASE MURJ"/>
    <property type="match status" value="1"/>
</dbReference>
<feature type="transmembrane region" description="Helical" evidence="10">
    <location>
        <begin position="367"/>
        <end position="385"/>
    </location>
</feature>
<keyword evidence="10 11" id="KW-0961">Cell wall biogenesis/degradation</keyword>
<feature type="transmembrane region" description="Helical" evidence="10">
    <location>
        <begin position="492"/>
        <end position="517"/>
    </location>
</feature>
<dbReference type="CDD" id="cd13123">
    <property type="entry name" value="MATE_MurJ_like"/>
    <property type="match status" value="1"/>
</dbReference>
<dbReference type="NCBIfam" id="TIGR01695">
    <property type="entry name" value="murJ_mviN"/>
    <property type="match status" value="1"/>
</dbReference>
<dbReference type="InterPro" id="IPR004268">
    <property type="entry name" value="MurJ"/>
</dbReference>
<evidence type="ECO:0000256" key="8">
    <source>
        <dbReference type="ARBA" id="ARBA00060041"/>
    </source>
</evidence>
<dbReference type="UniPathway" id="UPA00219"/>
<dbReference type="PIRSF" id="PIRSF002869">
    <property type="entry name" value="MviN"/>
    <property type="match status" value="1"/>
</dbReference>
<feature type="transmembrane region" description="Helical" evidence="10">
    <location>
        <begin position="188"/>
        <end position="212"/>
    </location>
</feature>
<evidence type="ECO:0000256" key="9">
    <source>
        <dbReference type="ARBA" id="ARBA00061532"/>
    </source>
</evidence>
<evidence type="ECO:0000256" key="11">
    <source>
        <dbReference type="PIRNR" id="PIRNR002869"/>
    </source>
</evidence>
<organism evidence="12 13">
    <name type="scientific">Iodidimonas nitroreducens</name>
    <dbReference type="NCBI Taxonomy" id="1236968"/>
    <lineage>
        <taxon>Bacteria</taxon>
        <taxon>Pseudomonadati</taxon>
        <taxon>Pseudomonadota</taxon>
        <taxon>Alphaproteobacteria</taxon>
        <taxon>Iodidimonadales</taxon>
        <taxon>Iodidimonadaceae</taxon>
        <taxon>Iodidimonas</taxon>
    </lineage>
</organism>
<evidence type="ECO:0000313" key="12">
    <source>
        <dbReference type="EMBL" id="GER02511.1"/>
    </source>
</evidence>
<keyword evidence="7 10" id="KW-0472">Membrane</keyword>
<dbReference type="RefSeq" id="WP_042088172.1">
    <property type="nucleotide sequence ID" value="NZ_BKCN01000001.1"/>
</dbReference>
<feature type="transmembrane region" description="Helical" evidence="10">
    <location>
        <begin position="422"/>
        <end position="442"/>
    </location>
</feature>
<reference evidence="12 13" key="1">
    <citation type="submission" date="2019-09" db="EMBL/GenBank/DDBJ databases">
        <title>NBRP : Genome information of microbial organism related human and environment.</title>
        <authorList>
            <person name="Hattori M."/>
            <person name="Oshima K."/>
            <person name="Inaba H."/>
            <person name="Suda W."/>
            <person name="Sakamoto M."/>
            <person name="Iino T."/>
            <person name="Kitahara M."/>
            <person name="Oshida Y."/>
            <person name="Iida T."/>
            <person name="Kudo T."/>
            <person name="Itoh T."/>
            <person name="Ohkuma M."/>
        </authorList>
    </citation>
    <scope>NUCLEOTIDE SEQUENCE [LARGE SCALE GENOMIC DNA]</scope>
    <source>
        <strain evidence="12 13">Q-1</strain>
    </source>
</reference>
<keyword evidence="13" id="KW-1185">Reference proteome</keyword>
<proteinExistence type="inferred from homology"/>
<dbReference type="InterPro" id="IPR051050">
    <property type="entry name" value="Lipid_II_flippase_MurJ/MviN"/>
</dbReference>
<dbReference type="HAMAP" id="MF_02078">
    <property type="entry name" value="MurJ_MviN"/>
    <property type="match status" value="1"/>
</dbReference>
<dbReference type="EMBL" id="BKCN01000001">
    <property type="protein sequence ID" value="GER02511.1"/>
    <property type="molecule type" value="Genomic_DNA"/>
</dbReference>
<keyword evidence="2 10" id="KW-1003">Cell membrane</keyword>
<dbReference type="GO" id="GO:0034204">
    <property type="term" value="P:lipid translocation"/>
    <property type="evidence" value="ECO:0007669"/>
    <property type="project" value="TreeGrafter"/>
</dbReference>
<keyword evidence="3 10" id="KW-0812">Transmembrane</keyword>
<feature type="transmembrane region" description="Helical" evidence="10">
    <location>
        <begin position="327"/>
        <end position="347"/>
    </location>
</feature>
<dbReference type="GO" id="GO:0008360">
    <property type="term" value="P:regulation of cell shape"/>
    <property type="evidence" value="ECO:0007669"/>
    <property type="project" value="UniProtKB-UniRule"/>
</dbReference>
<dbReference type="Proteomes" id="UP000324996">
    <property type="component" value="Unassembled WGS sequence"/>
</dbReference>
<comment type="pathway">
    <text evidence="10">Cell wall biogenesis; peptidoglycan biosynthesis.</text>
</comment>
<comment type="similarity">
    <text evidence="9 10 11">Belongs to the MurJ/MviN family.</text>
</comment>
<evidence type="ECO:0000256" key="6">
    <source>
        <dbReference type="ARBA" id="ARBA00022989"/>
    </source>
</evidence>
<name>A0A5A7N2J4_9PROT</name>
<dbReference type="PANTHER" id="PTHR47019:SF1">
    <property type="entry name" value="LIPID II FLIPPASE MURJ"/>
    <property type="match status" value="1"/>
</dbReference>
<dbReference type="AlphaFoldDB" id="A0A5A7N2J4"/>
<protein>
    <recommendedName>
        <fullName evidence="10">Probable lipid II flippase MurJ</fullName>
    </recommendedName>
</protein>
<dbReference type="Pfam" id="PF03023">
    <property type="entry name" value="MurJ"/>
    <property type="match status" value="1"/>
</dbReference>
<keyword evidence="4 10" id="KW-0133">Cell shape</keyword>
<feature type="transmembrane region" description="Helical" evidence="10">
    <location>
        <begin position="278"/>
        <end position="295"/>
    </location>
</feature>
<feature type="transmembrane region" description="Helical" evidence="10">
    <location>
        <begin position="94"/>
        <end position="118"/>
    </location>
</feature>
<evidence type="ECO:0000256" key="7">
    <source>
        <dbReference type="ARBA" id="ARBA00023136"/>
    </source>
</evidence>
<comment type="subcellular location">
    <subcellularLocation>
        <location evidence="10">Cell inner membrane</location>
        <topology evidence="10">Multi-pass membrane protein</topology>
    </subcellularLocation>
    <subcellularLocation>
        <location evidence="1">Cell membrane</location>
        <topology evidence="1">Multi-pass membrane protein</topology>
    </subcellularLocation>
</comment>
<comment type="function">
    <text evidence="8 10 11">Involved in peptidoglycan biosynthesis. Transports lipid-linked peptidoglycan precursors from the inner to the outer leaflet of the cytoplasmic membrane.</text>
</comment>